<evidence type="ECO:0000313" key="9">
    <source>
        <dbReference type="EMBL" id="KPN64310.1"/>
    </source>
</evidence>
<evidence type="ECO:0000256" key="3">
    <source>
        <dbReference type="ARBA" id="ARBA00022781"/>
    </source>
</evidence>
<sequence length="188" mass="19676">MDVSEPVAISAGIAQRYATAVFELAKEGKDLKAVEGDIDALDAALADSADFRNLITSPVVTREEQGAAIAAIAKKMKLSPMVANTLGLMAQKRRLFALPQLVAALRALIAEDKGEVTAEVTSAKAMTKAQQDKLAKALTGSIGKDVKVNVAVDESLIGGLVVKVGSRMIDTSIKAKLNALQNSMKEVG</sequence>
<dbReference type="Gene3D" id="1.10.520.20">
    <property type="entry name" value="N-terminal domain of the delta subunit of the F1F0-ATP synthase"/>
    <property type="match status" value="1"/>
</dbReference>
<evidence type="ECO:0000256" key="8">
    <source>
        <dbReference type="HAMAP-Rule" id="MF_01416"/>
    </source>
</evidence>
<keyword evidence="3 8" id="KW-0375">Hydrogen ion transport</keyword>
<dbReference type="Proteomes" id="UP000050471">
    <property type="component" value="Unassembled WGS sequence"/>
</dbReference>
<dbReference type="PRINTS" id="PR00125">
    <property type="entry name" value="ATPASEDELTA"/>
</dbReference>
<evidence type="ECO:0000256" key="4">
    <source>
        <dbReference type="ARBA" id="ARBA00023065"/>
    </source>
</evidence>
<dbReference type="NCBIfam" id="NF004406">
    <property type="entry name" value="PRK05758.3-2"/>
    <property type="match status" value="1"/>
</dbReference>
<dbReference type="GO" id="GO:0005886">
    <property type="term" value="C:plasma membrane"/>
    <property type="evidence" value="ECO:0007669"/>
    <property type="project" value="UniProtKB-SubCell"/>
</dbReference>
<dbReference type="OrthoDB" id="9796185at2"/>
<dbReference type="PANTHER" id="PTHR11910">
    <property type="entry name" value="ATP SYNTHASE DELTA CHAIN"/>
    <property type="match status" value="1"/>
</dbReference>
<dbReference type="RefSeq" id="WP_055188430.1">
    <property type="nucleotide sequence ID" value="NZ_CP080780.1"/>
</dbReference>
<evidence type="ECO:0000256" key="5">
    <source>
        <dbReference type="ARBA" id="ARBA00023136"/>
    </source>
</evidence>
<keyword evidence="7 8" id="KW-0066">ATP synthesis</keyword>
<dbReference type="PROSITE" id="PS00389">
    <property type="entry name" value="ATPASE_DELTA"/>
    <property type="match status" value="1"/>
</dbReference>
<protein>
    <recommendedName>
        <fullName evidence="8">ATP synthase subunit delta</fullName>
    </recommendedName>
    <alternativeName>
        <fullName evidence="8">ATP synthase F(1) sector subunit delta</fullName>
    </alternativeName>
    <alternativeName>
        <fullName evidence="8">F-type ATPase subunit delta</fullName>
        <shortName evidence="8">F-ATPase subunit delta</shortName>
    </alternativeName>
</protein>
<accession>A0A0P7KPL3</accession>
<evidence type="ECO:0000256" key="7">
    <source>
        <dbReference type="ARBA" id="ARBA00023310"/>
    </source>
</evidence>
<dbReference type="NCBIfam" id="TIGR01145">
    <property type="entry name" value="ATP_synt_delta"/>
    <property type="match status" value="1"/>
</dbReference>
<keyword evidence="8" id="KW-1003">Cell membrane</keyword>
<organism evidence="9 10">
    <name type="scientific">Aliiroseovarius crassostreae</name>
    <dbReference type="NCBI Taxonomy" id="154981"/>
    <lineage>
        <taxon>Bacteria</taxon>
        <taxon>Pseudomonadati</taxon>
        <taxon>Pseudomonadota</taxon>
        <taxon>Alphaproteobacteria</taxon>
        <taxon>Rhodobacterales</taxon>
        <taxon>Paracoccaceae</taxon>
        <taxon>Aliiroseovarius</taxon>
    </lineage>
</organism>
<evidence type="ECO:0000256" key="6">
    <source>
        <dbReference type="ARBA" id="ARBA00023196"/>
    </source>
</evidence>
<dbReference type="NCBIfam" id="NF004402">
    <property type="entry name" value="PRK05758.2-2"/>
    <property type="match status" value="1"/>
</dbReference>
<evidence type="ECO:0000256" key="2">
    <source>
        <dbReference type="ARBA" id="ARBA00022448"/>
    </source>
</evidence>
<dbReference type="HAMAP" id="MF_01416">
    <property type="entry name" value="ATP_synth_delta_bact"/>
    <property type="match status" value="1"/>
</dbReference>
<keyword evidence="5 8" id="KW-0472">Membrane</keyword>
<comment type="subcellular location">
    <subcellularLocation>
        <location evidence="8">Cell membrane</location>
        <topology evidence="8">Peripheral membrane protein</topology>
    </subcellularLocation>
    <subcellularLocation>
        <location evidence="1">Membrane</location>
    </subcellularLocation>
</comment>
<comment type="caution">
    <text evidence="9">The sequence shown here is derived from an EMBL/GenBank/DDBJ whole genome shotgun (WGS) entry which is preliminary data.</text>
</comment>
<dbReference type="GO" id="GO:0046933">
    <property type="term" value="F:proton-transporting ATP synthase activity, rotational mechanism"/>
    <property type="evidence" value="ECO:0007669"/>
    <property type="project" value="UniProtKB-UniRule"/>
</dbReference>
<evidence type="ECO:0000256" key="1">
    <source>
        <dbReference type="ARBA" id="ARBA00004370"/>
    </source>
</evidence>
<proteinExistence type="inferred from homology"/>
<comment type="similarity">
    <text evidence="8">Belongs to the ATPase delta chain family.</text>
</comment>
<dbReference type="Pfam" id="PF00213">
    <property type="entry name" value="OSCP"/>
    <property type="match status" value="1"/>
</dbReference>
<dbReference type="InterPro" id="IPR026015">
    <property type="entry name" value="ATP_synth_OSCP/delta_N_sf"/>
</dbReference>
<dbReference type="STRING" id="154981.AKJ29_16915"/>
<evidence type="ECO:0000313" key="10">
    <source>
        <dbReference type="Proteomes" id="UP000050471"/>
    </source>
</evidence>
<keyword evidence="4 8" id="KW-0406">Ion transport</keyword>
<dbReference type="GO" id="GO:0045259">
    <property type="term" value="C:proton-transporting ATP synthase complex"/>
    <property type="evidence" value="ECO:0007669"/>
    <property type="project" value="UniProtKB-KW"/>
</dbReference>
<name>A0A0P7KPL3_9RHOB</name>
<gene>
    <name evidence="8" type="primary">atpH</name>
    <name evidence="9" type="ORF">AKJ29_16915</name>
</gene>
<dbReference type="InterPro" id="IPR000711">
    <property type="entry name" value="ATPase_OSCP/dsu"/>
</dbReference>
<comment type="function">
    <text evidence="8">F(1)F(0) ATP synthase produces ATP from ADP in the presence of a proton or sodium gradient. F-type ATPases consist of two structural domains, F(1) containing the extramembraneous catalytic core and F(0) containing the membrane proton channel, linked together by a central stalk and a peripheral stalk. During catalysis, ATP synthesis in the catalytic domain of F(1) is coupled via a rotary mechanism of the central stalk subunits to proton translocation.</text>
</comment>
<dbReference type="SUPFAM" id="SSF47928">
    <property type="entry name" value="N-terminal domain of the delta subunit of the F1F0-ATP synthase"/>
    <property type="match status" value="1"/>
</dbReference>
<dbReference type="InterPro" id="IPR020781">
    <property type="entry name" value="ATPase_OSCP/d_CS"/>
</dbReference>
<dbReference type="EMBL" id="LKBA01000004">
    <property type="protein sequence ID" value="KPN64310.1"/>
    <property type="molecule type" value="Genomic_DNA"/>
</dbReference>
<reference evidence="9 10" key="1">
    <citation type="submission" date="2015-09" db="EMBL/GenBank/DDBJ databases">
        <title>Draft genome sequence of Aliiroseovarius crassostreae CV919-312TSm, the causative agent of Roseovarius Oyster Disease (formerly Juvenile Oyster Disease).</title>
        <authorList>
            <person name="Kessner L."/>
            <person name="Spinard E."/>
            <person name="Nelson D."/>
        </authorList>
    </citation>
    <scope>NUCLEOTIDE SEQUENCE [LARGE SCALE GENOMIC DNA]</scope>
    <source>
        <strain evidence="9 10">CV919-312</strain>
    </source>
</reference>
<dbReference type="AlphaFoldDB" id="A0A0P7KPL3"/>
<keyword evidence="10" id="KW-1185">Reference proteome</keyword>
<keyword evidence="2 8" id="KW-0813">Transport</keyword>
<keyword evidence="6 8" id="KW-0139">CF(1)</keyword>
<comment type="function">
    <text evidence="8">This protein is part of the stalk that links CF(0) to CF(1). It either transmits conformational changes from CF(0) to CF(1) or is implicated in proton conduction.</text>
</comment>